<reference evidence="6" key="1">
    <citation type="submission" date="2017-09" db="EMBL/GenBank/DDBJ databases">
        <title>Genome sequence of Nannocystis excedens DSM 71.</title>
        <authorList>
            <person name="Blom J."/>
        </authorList>
    </citation>
    <scope>NUCLEOTIDE SEQUENCE [LARGE SCALE GENOMIC DNA]</scope>
    <source>
        <strain evidence="6">type strain: E19</strain>
    </source>
</reference>
<protein>
    <submittedName>
        <fullName evidence="5">Hydroxypyruvate isomerase</fullName>
        <ecNumber evidence="5">5.3.1.22</ecNumber>
    </submittedName>
</protein>
<dbReference type="GO" id="GO:0008903">
    <property type="term" value="F:hydroxypyruvate isomerase activity"/>
    <property type="evidence" value="ECO:0007669"/>
    <property type="project" value="UniProtKB-EC"/>
</dbReference>
<dbReference type="InterPro" id="IPR050417">
    <property type="entry name" value="Sugar_Epim/Isomerase"/>
</dbReference>
<feature type="active site" description="Proton donor/acceptor" evidence="3">
    <location>
        <position position="143"/>
    </location>
</feature>
<evidence type="ECO:0000259" key="4">
    <source>
        <dbReference type="Pfam" id="PF01261"/>
    </source>
</evidence>
<dbReference type="GO" id="GO:0046487">
    <property type="term" value="P:glyoxylate metabolic process"/>
    <property type="evidence" value="ECO:0007669"/>
    <property type="project" value="TreeGrafter"/>
</dbReference>
<feature type="domain" description="Xylose isomerase-like TIM barrel" evidence="4">
    <location>
        <begin position="22"/>
        <end position="256"/>
    </location>
</feature>
<keyword evidence="6" id="KW-1185">Reference proteome</keyword>
<evidence type="ECO:0000313" key="5">
    <source>
        <dbReference type="EMBL" id="SON54455.1"/>
    </source>
</evidence>
<sequence length="263" mass="28568">MSLSLTANISFLFPELPFLDRFEAAAKAGFKAVECHWPYEHSIEDLKAKLDEFGLRLTGINTAVGNAEAGDFGLAALPGREEEFKAVFEQAVDYAVGLSCPMIHVMAGKVAEDRHEEVCFTYIENLRLAARIAEEKGLTLLIEPINHRDVPDYFLSSLEEADAICATVSSPALKIMADLYHLQIMGGDLVTRITEVIDSVGHVQVAAVPSRAEPDEGEINVAFVLSKLQDAGYDGLVGAEYRPRGDTVDGLGWIEKAGLSLAD</sequence>
<dbReference type="InterPro" id="IPR036237">
    <property type="entry name" value="Xyl_isomerase-like_sf"/>
</dbReference>
<dbReference type="InterPro" id="IPR026040">
    <property type="entry name" value="HyI-like"/>
</dbReference>
<dbReference type="PANTHER" id="PTHR43489:SF6">
    <property type="entry name" value="HYDROXYPYRUVATE ISOMERASE-RELATED"/>
    <property type="match status" value="1"/>
</dbReference>
<dbReference type="PIRSF" id="PIRSF006241">
    <property type="entry name" value="HyI"/>
    <property type="match status" value="1"/>
</dbReference>
<evidence type="ECO:0000256" key="3">
    <source>
        <dbReference type="PIRSR" id="PIRSR006241-50"/>
    </source>
</evidence>
<dbReference type="PANTHER" id="PTHR43489">
    <property type="entry name" value="ISOMERASE"/>
    <property type="match status" value="1"/>
</dbReference>
<comment type="similarity">
    <text evidence="2">Belongs to the hyi family.</text>
</comment>
<evidence type="ECO:0000256" key="1">
    <source>
        <dbReference type="ARBA" id="ARBA00023235"/>
    </source>
</evidence>
<dbReference type="AlphaFoldDB" id="A0A2C9D4N3"/>
<dbReference type="EC" id="5.3.1.22" evidence="5"/>
<organism evidence="5 6">
    <name type="scientific">Hartmannibacter diazotrophicus</name>
    <dbReference type="NCBI Taxonomy" id="1482074"/>
    <lineage>
        <taxon>Bacteria</taxon>
        <taxon>Pseudomonadati</taxon>
        <taxon>Pseudomonadota</taxon>
        <taxon>Alphaproteobacteria</taxon>
        <taxon>Hyphomicrobiales</taxon>
        <taxon>Pleomorphomonadaceae</taxon>
        <taxon>Hartmannibacter</taxon>
    </lineage>
</organism>
<dbReference type="KEGG" id="hdi:HDIA_0914"/>
<accession>A0A2C9D4N3</accession>
<dbReference type="FunFam" id="3.20.20.150:FF:000007">
    <property type="entry name" value="Hydroxypyruvate isomerase"/>
    <property type="match status" value="1"/>
</dbReference>
<dbReference type="Gene3D" id="3.20.20.150">
    <property type="entry name" value="Divalent-metal-dependent TIM barrel enzymes"/>
    <property type="match status" value="1"/>
</dbReference>
<keyword evidence="5" id="KW-0670">Pyruvate</keyword>
<dbReference type="OrthoDB" id="9786584at2"/>
<dbReference type="InterPro" id="IPR013022">
    <property type="entry name" value="Xyl_isomerase-like_TIM-brl"/>
</dbReference>
<dbReference type="EMBL" id="LT960614">
    <property type="protein sequence ID" value="SON54455.1"/>
    <property type="molecule type" value="Genomic_DNA"/>
</dbReference>
<gene>
    <name evidence="5" type="primary">hyi</name>
    <name evidence="5" type="ORF">HDIA_0914</name>
</gene>
<evidence type="ECO:0000313" key="6">
    <source>
        <dbReference type="Proteomes" id="UP000223606"/>
    </source>
</evidence>
<dbReference type="Proteomes" id="UP000223606">
    <property type="component" value="Chromosome 1"/>
</dbReference>
<dbReference type="Pfam" id="PF01261">
    <property type="entry name" value="AP_endonuc_2"/>
    <property type="match status" value="1"/>
</dbReference>
<keyword evidence="1 2" id="KW-0413">Isomerase</keyword>
<evidence type="ECO:0000256" key="2">
    <source>
        <dbReference type="PIRNR" id="PIRNR006241"/>
    </source>
</evidence>
<name>A0A2C9D4N3_9HYPH</name>
<dbReference type="SUPFAM" id="SSF51658">
    <property type="entry name" value="Xylose isomerase-like"/>
    <property type="match status" value="1"/>
</dbReference>
<dbReference type="RefSeq" id="WP_099554792.1">
    <property type="nucleotide sequence ID" value="NZ_LT960614.1"/>
</dbReference>
<feature type="active site" description="Proton donor/acceptor" evidence="3">
    <location>
        <position position="240"/>
    </location>
</feature>
<proteinExistence type="inferred from homology"/>